<feature type="transmembrane region" description="Helical" evidence="6">
    <location>
        <begin position="111"/>
        <end position="131"/>
    </location>
</feature>
<evidence type="ECO:0000256" key="6">
    <source>
        <dbReference type="SAM" id="Phobius"/>
    </source>
</evidence>
<dbReference type="AlphaFoldDB" id="A0A543ATI0"/>
<dbReference type="PANTHER" id="PTHR32196">
    <property type="entry name" value="ABC TRANSPORTER PERMEASE PROTEIN YPHD-RELATED-RELATED"/>
    <property type="match status" value="1"/>
</dbReference>
<evidence type="ECO:0000313" key="8">
    <source>
        <dbReference type="Proteomes" id="UP000317043"/>
    </source>
</evidence>
<proteinExistence type="predicted"/>
<keyword evidence="8" id="KW-1185">Reference proteome</keyword>
<evidence type="ECO:0000256" key="1">
    <source>
        <dbReference type="ARBA" id="ARBA00004651"/>
    </source>
</evidence>
<comment type="subcellular location">
    <subcellularLocation>
        <location evidence="1">Cell membrane</location>
        <topology evidence="1">Multi-pass membrane protein</topology>
    </subcellularLocation>
</comment>
<gene>
    <name evidence="7" type="ORF">FB566_1416</name>
</gene>
<dbReference type="PANTHER" id="PTHR32196:SF72">
    <property type="entry name" value="RIBOSE IMPORT PERMEASE PROTEIN RBSC"/>
    <property type="match status" value="1"/>
</dbReference>
<dbReference type="GO" id="GO:0005886">
    <property type="term" value="C:plasma membrane"/>
    <property type="evidence" value="ECO:0007669"/>
    <property type="project" value="UniProtKB-SubCell"/>
</dbReference>
<keyword evidence="3 6" id="KW-0812">Transmembrane</keyword>
<dbReference type="GO" id="GO:0022857">
    <property type="term" value="F:transmembrane transporter activity"/>
    <property type="evidence" value="ECO:0007669"/>
    <property type="project" value="InterPro"/>
</dbReference>
<feature type="transmembrane region" description="Helical" evidence="6">
    <location>
        <begin position="28"/>
        <end position="49"/>
    </location>
</feature>
<dbReference type="RefSeq" id="WP_211347569.1">
    <property type="nucleotide sequence ID" value="NZ_JBHTGS010000001.1"/>
</dbReference>
<feature type="transmembrane region" description="Helical" evidence="6">
    <location>
        <begin position="264"/>
        <end position="293"/>
    </location>
</feature>
<dbReference type="Proteomes" id="UP000317043">
    <property type="component" value="Unassembled WGS sequence"/>
</dbReference>
<organism evidence="7 8">
    <name type="scientific">Stackebrandtia endophytica</name>
    <dbReference type="NCBI Taxonomy" id="1496996"/>
    <lineage>
        <taxon>Bacteria</taxon>
        <taxon>Bacillati</taxon>
        <taxon>Actinomycetota</taxon>
        <taxon>Actinomycetes</taxon>
        <taxon>Glycomycetales</taxon>
        <taxon>Glycomycetaceae</taxon>
        <taxon>Stackebrandtia</taxon>
    </lineage>
</organism>
<evidence type="ECO:0000256" key="4">
    <source>
        <dbReference type="ARBA" id="ARBA00022989"/>
    </source>
</evidence>
<evidence type="ECO:0000256" key="5">
    <source>
        <dbReference type="ARBA" id="ARBA00023136"/>
    </source>
</evidence>
<keyword evidence="5 6" id="KW-0472">Membrane</keyword>
<name>A0A543ATI0_9ACTN</name>
<reference evidence="7 8" key="1">
    <citation type="submission" date="2019-06" db="EMBL/GenBank/DDBJ databases">
        <title>Sequencing the genomes of 1000 actinobacteria strains.</title>
        <authorList>
            <person name="Klenk H.-P."/>
        </authorList>
    </citation>
    <scope>NUCLEOTIDE SEQUENCE [LARGE SCALE GENOMIC DNA]</scope>
    <source>
        <strain evidence="7 8">DSM 45928</strain>
    </source>
</reference>
<feature type="transmembrane region" description="Helical" evidence="6">
    <location>
        <begin position="178"/>
        <end position="199"/>
    </location>
</feature>
<keyword evidence="4 6" id="KW-1133">Transmembrane helix</keyword>
<sequence length="335" mass="34761">MSANDTTVDNEPRQRLLPRLRQLRAGEFLIRNSMVGVMLIAVVVFTVAAPRFSSAQNLQSILIAAAPFALIAMGQTLVILTAGIDLSVGSVIALSAMVSAWYAVNNPENIWFGFLLGVLVGLVVGAVNGTLVAVFKIAPFVATLSTLTAASGLAYAVGKGAPIQGIPAVYGELANSRFLGLPLPVWLMIIGLIVVGVVLQKLSFGTRIYAVGGNPDAAQIAGINVTRVRFQVYAISGLLAGISGVLLSSRVVNAAPSLGAGYELDAIAAVVIGGASLFGGRGSIWGTAIGLLLIQTLNNGLDIMLIPSYWQDVIKGLLIAAAVGIDVAVTRRMNR</sequence>
<dbReference type="Pfam" id="PF02653">
    <property type="entry name" value="BPD_transp_2"/>
    <property type="match status" value="1"/>
</dbReference>
<feature type="transmembrane region" description="Helical" evidence="6">
    <location>
        <begin position="232"/>
        <end position="252"/>
    </location>
</feature>
<evidence type="ECO:0000313" key="7">
    <source>
        <dbReference type="EMBL" id="TQL75900.1"/>
    </source>
</evidence>
<dbReference type="EMBL" id="VFOW01000001">
    <property type="protein sequence ID" value="TQL75900.1"/>
    <property type="molecule type" value="Genomic_DNA"/>
</dbReference>
<comment type="caution">
    <text evidence="7">The sequence shown here is derived from an EMBL/GenBank/DDBJ whole genome shotgun (WGS) entry which is preliminary data.</text>
</comment>
<evidence type="ECO:0000256" key="3">
    <source>
        <dbReference type="ARBA" id="ARBA00022692"/>
    </source>
</evidence>
<feature type="transmembrane region" description="Helical" evidence="6">
    <location>
        <begin position="137"/>
        <end position="157"/>
    </location>
</feature>
<dbReference type="InterPro" id="IPR001851">
    <property type="entry name" value="ABC_transp_permease"/>
</dbReference>
<feature type="transmembrane region" description="Helical" evidence="6">
    <location>
        <begin position="86"/>
        <end position="104"/>
    </location>
</feature>
<accession>A0A543ATI0</accession>
<dbReference type="CDD" id="cd06579">
    <property type="entry name" value="TM_PBP1_transp_AraH_like"/>
    <property type="match status" value="1"/>
</dbReference>
<feature type="transmembrane region" description="Helical" evidence="6">
    <location>
        <begin position="61"/>
        <end position="80"/>
    </location>
</feature>
<protein>
    <submittedName>
        <fullName evidence="7">Monosaccharide ABC transporter membrane protein (CUT2 family)</fullName>
    </submittedName>
</protein>
<dbReference type="InParanoid" id="A0A543ATI0"/>
<keyword evidence="2" id="KW-1003">Cell membrane</keyword>
<evidence type="ECO:0000256" key="2">
    <source>
        <dbReference type="ARBA" id="ARBA00022475"/>
    </source>
</evidence>